<organism evidence="1 2">
    <name type="scientific">Novipirellula herctigrandis</name>
    <dbReference type="NCBI Taxonomy" id="2527986"/>
    <lineage>
        <taxon>Bacteria</taxon>
        <taxon>Pseudomonadati</taxon>
        <taxon>Planctomycetota</taxon>
        <taxon>Planctomycetia</taxon>
        <taxon>Pirellulales</taxon>
        <taxon>Pirellulaceae</taxon>
        <taxon>Novipirellula</taxon>
    </lineage>
</organism>
<keyword evidence="2" id="KW-1185">Reference proteome</keyword>
<name>A0A5C5Z9I7_9BACT</name>
<sequence length="59" mass="6869">MDRSPLCRLYSSDNQFNLFDFLFAVEPKNIQLSNFVLRMFADILYAASRPKTKCNCLMA</sequence>
<accession>A0A5C5Z9I7</accession>
<evidence type="ECO:0000313" key="2">
    <source>
        <dbReference type="Proteomes" id="UP000315010"/>
    </source>
</evidence>
<dbReference type="EMBL" id="SJPJ01000001">
    <property type="protein sequence ID" value="TWT83860.1"/>
    <property type="molecule type" value="Genomic_DNA"/>
</dbReference>
<dbReference type="AlphaFoldDB" id="A0A5C5Z9I7"/>
<comment type="caution">
    <text evidence="1">The sequence shown here is derived from an EMBL/GenBank/DDBJ whole genome shotgun (WGS) entry which is preliminary data.</text>
</comment>
<dbReference type="Proteomes" id="UP000315010">
    <property type="component" value="Unassembled WGS sequence"/>
</dbReference>
<evidence type="ECO:0000313" key="1">
    <source>
        <dbReference type="EMBL" id="TWT83860.1"/>
    </source>
</evidence>
<proteinExistence type="predicted"/>
<gene>
    <name evidence="1" type="ORF">CA13_53330</name>
</gene>
<protein>
    <submittedName>
        <fullName evidence="1">Uncharacterized protein</fullName>
    </submittedName>
</protein>
<reference evidence="1 2" key="1">
    <citation type="submission" date="2019-02" db="EMBL/GenBank/DDBJ databases">
        <title>Deep-cultivation of Planctomycetes and their phenomic and genomic characterization uncovers novel biology.</title>
        <authorList>
            <person name="Wiegand S."/>
            <person name="Jogler M."/>
            <person name="Boedeker C."/>
            <person name="Pinto D."/>
            <person name="Vollmers J."/>
            <person name="Rivas-Marin E."/>
            <person name="Kohn T."/>
            <person name="Peeters S.H."/>
            <person name="Heuer A."/>
            <person name="Rast P."/>
            <person name="Oberbeckmann S."/>
            <person name="Bunk B."/>
            <person name="Jeske O."/>
            <person name="Meyerdierks A."/>
            <person name="Storesund J.E."/>
            <person name="Kallscheuer N."/>
            <person name="Luecker S."/>
            <person name="Lage O.M."/>
            <person name="Pohl T."/>
            <person name="Merkel B.J."/>
            <person name="Hornburger P."/>
            <person name="Mueller R.-W."/>
            <person name="Bruemmer F."/>
            <person name="Labrenz M."/>
            <person name="Spormann A.M."/>
            <person name="Op Den Camp H."/>
            <person name="Overmann J."/>
            <person name="Amann R."/>
            <person name="Jetten M.S.M."/>
            <person name="Mascher T."/>
            <person name="Medema M.H."/>
            <person name="Devos D.P."/>
            <person name="Kaster A.-K."/>
            <person name="Ovreas L."/>
            <person name="Rohde M."/>
            <person name="Galperin M.Y."/>
            <person name="Jogler C."/>
        </authorList>
    </citation>
    <scope>NUCLEOTIDE SEQUENCE [LARGE SCALE GENOMIC DNA]</scope>
    <source>
        <strain evidence="1 2">CA13</strain>
    </source>
</reference>